<dbReference type="InterPro" id="IPR003593">
    <property type="entry name" value="AAA+_ATPase"/>
</dbReference>
<feature type="domain" description="CDC48 N-terminal subdomain" evidence="8">
    <location>
        <begin position="13"/>
        <end position="97"/>
    </location>
</feature>
<dbReference type="Gene3D" id="1.10.8.60">
    <property type="match status" value="2"/>
</dbReference>
<accession>A0A2N9GJ22</accession>
<dbReference type="SUPFAM" id="SSF50692">
    <property type="entry name" value="ADC-like"/>
    <property type="match status" value="1"/>
</dbReference>
<evidence type="ECO:0008006" key="10">
    <source>
        <dbReference type="Google" id="ProtNLM"/>
    </source>
</evidence>
<dbReference type="InterPro" id="IPR029067">
    <property type="entry name" value="CDC48_domain_2-like_sf"/>
</dbReference>
<dbReference type="Gene3D" id="3.40.50.300">
    <property type="entry name" value="P-loop containing nucleotide triphosphate hydrolases"/>
    <property type="match status" value="2"/>
</dbReference>
<dbReference type="FunFam" id="3.10.330.10:FF:000001">
    <property type="entry name" value="Cell division control 48"/>
    <property type="match status" value="1"/>
</dbReference>
<proteinExistence type="inferred from homology"/>
<keyword evidence="4" id="KW-0131">Cell cycle</keyword>
<keyword evidence="2 5" id="KW-0547">Nucleotide-binding</keyword>
<evidence type="ECO:0000313" key="9">
    <source>
        <dbReference type="EMBL" id="SPC99291.1"/>
    </source>
</evidence>
<dbReference type="SMART" id="SM01072">
    <property type="entry name" value="CDC48_2"/>
    <property type="match status" value="1"/>
</dbReference>
<dbReference type="GO" id="GO:0030970">
    <property type="term" value="P:retrograde protein transport, ER to cytosol"/>
    <property type="evidence" value="ECO:0007669"/>
    <property type="project" value="TreeGrafter"/>
</dbReference>
<dbReference type="CDD" id="cd19519">
    <property type="entry name" value="RecA-like_CDC48_r1-like"/>
    <property type="match status" value="1"/>
</dbReference>
<dbReference type="FunFam" id="3.40.50.300:FF:000012">
    <property type="entry name" value="Transitional endoplasmic reticulum ATPase"/>
    <property type="match status" value="1"/>
</dbReference>
<comment type="similarity">
    <text evidence="5">Belongs to the AAA ATPase family.</text>
</comment>
<dbReference type="InterPro" id="IPR003959">
    <property type="entry name" value="ATPase_AAA_core"/>
</dbReference>
<dbReference type="InterPro" id="IPR027417">
    <property type="entry name" value="P-loop_NTPase"/>
</dbReference>
<evidence type="ECO:0000256" key="1">
    <source>
        <dbReference type="ARBA" id="ARBA00022737"/>
    </source>
</evidence>
<dbReference type="Pfam" id="PF00004">
    <property type="entry name" value="AAA"/>
    <property type="match status" value="2"/>
</dbReference>
<evidence type="ECO:0000259" key="7">
    <source>
        <dbReference type="SMART" id="SM01072"/>
    </source>
</evidence>
<dbReference type="FunFam" id="3.40.50.300:FF:000018">
    <property type="entry name" value="Cell division control 48"/>
    <property type="match status" value="1"/>
</dbReference>
<evidence type="ECO:0000256" key="5">
    <source>
        <dbReference type="RuleBase" id="RU003651"/>
    </source>
</evidence>
<evidence type="ECO:0000259" key="6">
    <source>
        <dbReference type="SMART" id="SM00382"/>
    </source>
</evidence>
<dbReference type="InterPro" id="IPR041569">
    <property type="entry name" value="AAA_lid_3"/>
</dbReference>
<gene>
    <name evidence="9" type="ORF">FSB_LOCUS27173</name>
</gene>
<dbReference type="SMART" id="SM00382">
    <property type="entry name" value="AAA"/>
    <property type="match status" value="2"/>
</dbReference>
<dbReference type="Pfam" id="PF02933">
    <property type="entry name" value="CDC48_2"/>
    <property type="match status" value="1"/>
</dbReference>
<protein>
    <recommendedName>
        <fullName evidence="10">AAA+ ATPase domain-containing protein</fullName>
    </recommendedName>
</protein>
<dbReference type="SUPFAM" id="SSF52540">
    <property type="entry name" value="P-loop containing nucleoside triphosphate hydrolases"/>
    <property type="match status" value="2"/>
</dbReference>
<dbReference type="Gene3D" id="3.10.330.10">
    <property type="match status" value="1"/>
</dbReference>
<dbReference type="FunFam" id="2.40.40.20:FF:000003">
    <property type="entry name" value="Transitional endoplasmic reticulum ATPase"/>
    <property type="match status" value="1"/>
</dbReference>
<sequence length="649" mass="71538">MDSLMKKNKAPNRLVVDEPINNDDNSVVVLHPDTMDTLNFFHGDTVLIKGKKRRDTVCIVVGDDACDNSKVLMNKVVRSNLRVRLGDVVSLHQCPDVKYGNKVHVLPLDDTVEGLTGNLFDAYLKPYFMDSYRPVRKGDLFLVRGGMRSVEFKVMETDPGEYCVVAPDTQVYCEGEPVKREDEERLDEIGYDDIGGVRKQLAQIRELVELPLRHPQLFKTIGVKPPKGILLYGGPPGTGKTLIAKAIANETGAFFFCINGPEIMSKMAGESESNLRKAFEEAEKNAPSIIFIDEIDSIAPKREKTGGEIERRIVSQLLTLMDGVNSRAHVIVIGATNRPNGIDPALRRFGRFDKEIDIGVPDEIGRLEVLRIHTKKMKLSEDVNLERVAKETHGHVGADLAALCTEAALQCIREKMDVIDMEDETIDAEVLNSMAVTNDHFIGALGTSTASALRETVVEVPNISWEDIGGLEEGVLFYGPPGCGKTLLAKAIANECQANFISIKGPELLTMWFGESEANVRDVFDKARQSAPCVLFFDELDSIAIQRGSGIGDAGGAADRVLNQLLTEMDGLSSKKTIFVIGATNRPDIIDPALLRPGRLDQLIYIPLPDESSRLRIFQACLRKSPVSKDVDLTALAKLQKDIETKSRL</sequence>
<keyword evidence="1" id="KW-0677">Repeat</keyword>
<evidence type="ECO:0000256" key="2">
    <source>
        <dbReference type="ARBA" id="ARBA00022741"/>
    </source>
</evidence>
<dbReference type="GO" id="GO:0005829">
    <property type="term" value="C:cytosol"/>
    <property type="evidence" value="ECO:0007669"/>
    <property type="project" value="TreeGrafter"/>
</dbReference>
<dbReference type="GO" id="GO:0031593">
    <property type="term" value="F:polyubiquitin modification-dependent protein binding"/>
    <property type="evidence" value="ECO:0007669"/>
    <property type="project" value="TreeGrafter"/>
</dbReference>
<evidence type="ECO:0000259" key="8">
    <source>
        <dbReference type="SMART" id="SM01073"/>
    </source>
</evidence>
<reference evidence="9" key="1">
    <citation type="submission" date="2018-02" db="EMBL/GenBank/DDBJ databases">
        <authorList>
            <person name="Cohen D.B."/>
            <person name="Kent A.D."/>
        </authorList>
    </citation>
    <scope>NUCLEOTIDE SEQUENCE</scope>
</reference>
<name>A0A2N9GJ22_FAGSY</name>
<dbReference type="PROSITE" id="PS00674">
    <property type="entry name" value="AAA"/>
    <property type="match status" value="2"/>
</dbReference>
<dbReference type="AlphaFoldDB" id="A0A2N9GJ22"/>
<dbReference type="SUPFAM" id="SSF54585">
    <property type="entry name" value="Cdc48 domain 2-like"/>
    <property type="match status" value="1"/>
</dbReference>
<dbReference type="Gene3D" id="2.40.40.20">
    <property type="match status" value="1"/>
</dbReference>
<dbReference type="FunFam" id="1.10.8.60:FF:000004">
    <property type="entry name" value="Cell division control 48"/>
    <property type="match status" value="1"/>
</dbReference>
<dbReference type="InterPro" id="IPR004201">
    <property type="entry name" value="Cdc48_dom2"/>
</dbReference>
<dbReference type="PANTHER" id="PTHR23077">
    <property type="entry name" value="AAA-FAMILY ATPASE"/>
    <property type="match status" value="1"/>
</dbReference>
<dbReference type="InterPro" id="IPR003338">
    <property type="entry name" value="CDC4_N-term_subdom"/>
</dbReference>
<dbReference type="Pfam" id="PF17862">
    <property type="entry name" value="AAA_lid_3"/>
    <property type="match status" value="1"/>
</dbReference>
<dbReference type="InterPro" id="IPR009010">
    <property type="entry name" value="Asp_de-COase-like_dom_sf"/>
</dbReference>
<dbReference type="PANTHER" id="PTHR23077:SF200">
    <property type="entry name" value="CELL DIVISION CONTROL PROTEIN 48 HOMOLOG E"/>
    <property type="match status" value="1"/>
</dbReference>
<dbReference type="InterPro" id="IPR050168">
    <property type="entry name" value="AAA_ATPase_domain"/>
</dbReference>
<dbReference type="SMART" id="SM01073">
    <property type="entry name" value="CDC48_N"/>
    <property type="match status" value="1"/>
</dbReference>
<dbReference type="GO" id="GO:0016887">
    <property type="term" value="F:ATP hydrolysis activity"/>
    <property type="evidence" value="ECO:0007669"/>
    <property type="project" value="InterPro"/>
</dbReference>
<dbReference type="InterPro" id="IPR003960">
    <property type="entry name" value="ATPase_AAA_CS"/>
</dbReference>
<dbReference type="GO" id="GO:0051228">
    <property type="term" value="P:mitotic spindle disassembly"/>
    <property type="evidence" value="ECO:0007669"/>
    <property type="project" value="TreeGrafter"/>
</dbReference>
<evidence type="ECO:0000256" key="4">
    <source>
        <dbReference type="ARBA" id="ARBA00023306"/>
    </source>
</evidence>
<feature type="domain" description="AAA+ ATPase" evidence="6">
    <location>
        <begin position="471"/>
        <end position="610"/>
    </location>
</feature>
<feature type="domain" description="CDC48" evidence="7">
    <location>
        <begin position="114"/>
        <end position="180"/>
    </location>
</feature>
<dbReference type="Pfam" id="PF02359">
    <property type="entry name" value="CDC48_N"/>
    <property type="match status" value="1"/>
</dbReference>
<organism evidence="9">
    <name type="scientific">Fagus sylvatica</name>
    <name type="common">Beechnut</name>
    <dbReference type="NCBI Taxonomy" id="28930"/>
    <lineage>
        <taxon>Eukaryota</taxon>
        <taxon>Viridiplantae</taxon>
        <taxon>Streptophyta</taxon>
        <taxon>Embryophyta</taxon>
        <taxon>Tracheophyta</taxon>
        <taxon>Spermatophyta</taxon>
        <taxon>Magnoliopsida</taxon>
        <taxon>eudicotyledons</taxon>
        <taxon>Gunneridae</taxon>
        <taxon>Pentapetalae</taxon>
        <taxon>rosids</taxon>
        <taxon>fabids</taxon>
        <taxon>Fagales</taxon>
        <taxon>Fagaceae</taxon>
        <taxon>Fagus</taxon>
    </lineage>
</organism>
<dbReference type="GO" id="GO:0097352">
    <property type="term" value="P:autophagosome maturation"/>
    <property type="evidence" value="ECO:0007669"/>
    <property type="project" value="TreeGrafter"/>
</dbReference>
<feature type="domain" description="AAA+ ATPase" evidence="6">
    <location>
        <begin position="225"/>
        <end position="362"/>
    </location>
</feature>
<dbReference type="GO" id="GO:0005634">
    <property type="term" value="C:nucleus"/>
    <property type="evidence" value="ECO:0007669"/>
    <property type="project" value="TreeGrafter"/>
</dbReference>
<dbReference type="EMBL" id="OIVN01001957">
    <property type="protein sequence ID" value="SPC99291.1"/>
    <property type="molecule type" value="Genomic_DNA"/>
</dbReference>
<dbReference type="GO" id="GO:0034098">
    <property type="term" value="C:VCP-NPL4-UFD1 AAA ATPase complex"/>
    <property type="evidence" value="ECO:0007669"/>
    <property type="project" value="TreeGrafter"/>
</dbReference>
<keyword evidence="3 5" id="KW-0067">ATP-binding</keyword>
<dbReference type="GO" id="GO:0005524">
    <property type="term" value="F:ATP binding"/>
    <property type="evidence" value="ECO:0007669"/>
    <property type="project" value="UniProtKB-KW"/>
</dbReference>
<evidence type="ECO:0000256" key="3">
    <source>
        <dbReference type="ARBA" id="ARBA00022840"/>
    </source>
</evidence>